<dbReference type="AlphaFoldDB" id="A0AA40DMJ7"/>
<dbReference type="GO" id="GO:0046982">
    <property type="term" value="F:protein heterodimerization activity"/>
    <property type="evidence" value="ECO:0007669"/>
    <property type="project" value="InterPro"/>
</dbReference>
<gene>
    <name evidence="1" type="ORF">B0H67DRAFT_590943</name>
</gene>
<dbReference type="SUPFAM" id="SSF47113">
    <property type="entry name" value="Histone-fold"/>
    <property type="match status" value="1"/>
</dbReference>
<dbReference type="Gene3D" id="1.10.20.10">
    <property type="entry name" value="Histone, subunit A"/>
    <property type="match status" value="1"/>
</dbReference>
<evidence type="ECO:0000313" key="2">
    <source>
        <dbReference type="Proteomes" id="UP001172102"/>
    </source>
</evidence>
<reference evidence="1" key="1">
    <citation type="submission" date="2023-06" db="EMBL/GenBank/DDBJ databases">
        <title>Genome-scale phylogeny and comparative genomics of the fungal order Sordariales.</title>
        <authorList>
            <consortium name="Lawrence Berkeley National Laboratory"/>
            <person name="Hensen N."/>
            <person name="Bonometti L."/>
            <person name="Westerberg I."/>
            <person name="Brannstrom I.O."/>
            <person name="Guillou S."/>
            <person name="Cros-Aarteil S."/>
            <person name="Calhoun S."/>
            <person name="Haridas S."/>
            <person name="Kuo A."/>
            <person name="Mondo S."/>
            <person name="Pangilinan J."/>
            <person name="Riley R."/>
            <person name="Labutti K."/>
            <person name="Andreopoulos B."/>
            <person name="Lipzen A."/>
            <person name="Chen C."/>
            <person name="Yanf M."/>
            <person name="Daum C."/>
            <person name="Ng V."/>
            <person name="Clum A."/>
            <person name="Steindorff A."/>
            <person name="Ohm R."/>
            <person name="Martin F."/>
            <person name="Silar P."/>
            <person name="Natvig D."/>
            <person name="Lalanne C."/>
            <person name="Gautier V."/>
            <person name="Ament-Velasquez S.L."/>
            <person name="Kruys A."/>
            <person name="Hutchinson M.I."/>
            <person name="Powell A.J."/>
            <person name="Barry K."/>
            <person name="Miller A.N."/>
            <person name="Grigoriev I.V."/>
            <person name="Debuchy R."/>
            <person name="Gladieux P."/>
            <person name="Thoren M.H."/>
            <person name="Johannesson H."/>
        </authorList>
    </citation>
    <scope>NUCLEOTIDE SEQUENCE</scope>
    <source>
        <strain evidence="1">SMH4607-1</strain>
    </source>
</reference>
<dbReference type="Proteomes" id="UP001172102">
    <property type="component" value="Unassembled WGS sequence"/>
</dbReference>
<proteinExistence type="predicted"/>
<evidence type="ECO:0000313" key="1">
    <source>
        <dbReference type="EMBL" id="KAK0708695.1"/>
    </source>
</evidence>
<comment type="caution">
    <text evidence="1">The sequence shown here is derived from an EMBL/GenBank/DDBJ whole genome shotgun (WGS) entry which is preliminary data.</text>
</comment>
<name>A0AA40DMJ7_9PEZI</name>
<dbReference type="EMBL" id="JAUKUA010000006">
    <property type="protein sequence ID" value="KAK0708695.1"/>
    <property type="molecule type" value="Genomic_DNA"/>
</dbReference>
<accession>A0AA40DMJ7</accession>
<keyword evidence="2" id="KW-1185">Reference proteome</keyword>
<organism evidence="1 2">
    <name type="scientific">Lasiosphaeris hirsuta</name>
    <dbReference type="NCBI Taxonomy" id="260670"/>
    <lineage>
        <taxon>Eukaryota</taxon>
        <taxon>Fungi</taxon>
        <taxon>Dikarya</taxon>
        <taxon>Ascomycota</taxon>
        <taxon>Pezizomycotina</taxon>
        <taxon>Sordariomycetes</taxon>
        <taxon>Sordariomycetidae</taxon>
        <taxon>Sordariales</taxon>
        <taxon>Lasiosphaeriaceae</taxon>
        <taxon>Lasiosphaeris</taxon>
    </lineage>
</organism>
<sequence length="487" mass="54718">MAAPPSPQATISISSGCLCFGALNNIWNGASVPVQPFPALAQPHTSGTVKTQSIEFNTAARNGTWNVFQLMDLRTKEVAAWFLAHSDVNPQAEMDRILGVAGSPYELDSGSQCNDENTARNGVFVINRYDWGYYSDQRSRDEVVVAEELEREAGTLGTIFESVGLVDLAMARSMVLQWKAQRSGERLWSEGGAWLHIPGGEYMFGRFGFDDDRLAARSFLFFTTNTCFTRTTFKGLDQPLRKEETPKERFERKVREGCDFSGLEELHKFARPPEAPGFVSLSPPPPPLADCFGPYDQRDHILRNEDIINAIHAHQNSEEPPTTKDTIEPWEELVYDVLNEMLLSYLQRTVVPRMRNLALSAAAEVVFPRSTSGGERSQWNALCYRFFTQPDAFQTSNFDSTYVGSRIASFLSQFGDASVIFEHECVTGIARVVAFILGEVTELANNYARDGFRDKITSADIRMVVQVDPELRHLLQFSRVYWEGRGR</sequence>
<dbReference type="InterPro" id="IPR009072">
    <property type="entry name" value="Histone-fold"/>
</dbReference>
<protein>
    <submittedName>
        <fullName evidence="1">Uncharacterized protein</fullName>
    </submittedName>
</protein>